<evidence type="ECO:0000313" key="3">
    <source>
        <dbReference type="Proteomes" id="UP001348641"/>
    </source>
</evidence>
<accession>A0ABU7KSA5</accession>
<dbReference type="InterPro" id="IPR044477">
    <property type="entry name" value="FDH-like"/>
</dbReference>
<name>A0ABU7KSA5_9ACTN</name>
<dbReference type="Pfam" id="PF00248">
    <property type="entry name" value="Aldo_ket_red"/>
    <property type="match status" value="1"/>
</dbReference>
<protein>
    <submittedName>
        <fullName evidence="2">Aldo/keto reductase</fullName>
    </submittedName>
</protein>
<evidence type="ECO:0000313" key="2">
    <source>
        <dbReference type="EMBL" id="MEE2051507.1"/>
    </source>
</evidence>
<dbReference type="InterPro" id="IPR036812">
    <property type="entry name" value="NAD(P)_OxRdtase_dom_sf"/>
</dbReference>
<reference evidence="2 3" key="1">
    <citation type="submission" date="2023-07" db="EMBL/GenBank/DDBJ databases">
        <authorList>
            <person name="Girao M."/>
            <person name="Carvalho M.F."/>
        </authorList>
    </citation>
    <scope>NUCLEOTIDE SEQUENCE [LARGE SCALE GENOMIC DNA]</scope>
    <source>
        <strain evidence="2 3">66/93</strain>
    </source>
</reference>
<dbReference type="CDD" id="cd19162">
    <property type="entry name" value="AKR_FDH"/>
    <property type="match status" value="1"/>
</dbReference>
<dbReference type="PANTHER" id="PTHR42686:SF1">
    <property type="entry name" value="GH17980P-RELATED"/>
    <property type="match status" value="1"/>
</dbReference>
<dbReference type="InterPro" id="IPR020471">
    <property type="entry name" value="AKR"/>
</dbReference>
<dbReference type="Gene3D" id="3.20.20.100">
    <property type="entry name" value="NADP-dependent oxidoreductase domain"/>
    <property type="match status" value="1"/>
</dbReference>
<evidence type="ECO:0000259" key="1">
    <source>
        <dbReference type="Pfam" id="PF00248"/>
    </source>
</evidence>
<sequence length="328" mass="34889">MGTTRLGRSRVEVGPLGFGAVGIGNGMDRAVSEEAAHDAVRAAWDAGVRYFDTAPHYGLGLSERRLGRALADLPRDRYTVSTKVGRLLEPTPHRSKERDDHGFDVPATHTRRWDFSADGVLRSLEGSLERLGLDRVDLVLLHDPDDHWEQAVGEAYPALHELRDQGVVGAIGAGMNQAGMLERFAVETDVDAVLLAGRYTLLDRSAAATMLPTCRRAGVSVIAAGVFNSGVLATDEPVEGATYDYAAASPEVRSRAAAVAGVARRHGVSLPGAAMAFAARHPAVATVLVGARSAEQARRNTDLFARPVPDALWSDLVGEGLLGEEDLG</sequence>
<comment type="caution">
    <text evidence="2">The sequence shown here is derived from an EMBL/GenBank/DDBJ whole genome shotgun (WGS) entry which is preliminary data.</text>
</comment>
<dbReference type="SUPFAM" id="SSF51430">
    <property type="entry name" value="NAD(P)-linked oxidoreductase"/>
    <property type="match status" value="1"/>
</dbReference>
<dbReference type="InterPro" id="IPR023210">
    <property type="entry name" value="NADP_OxRdtase_dom"/>
</dbReference>
<gene>
    <name evidence="2" type="ORF">Q8A49_13490</name>
</gene>
<organism evidence="2 3">
    <name type="scientific">Nocardiopsis tropica</name>
    <dbReference type="NCBI Taxonomy" id="109330"/>
    <lineage>
        <taxon>Bacteria</taxon>
        <taxon>Bacillati</taxon>
        <taxon>Actinomycetota</taxon>
        <taxon>Actinomycetes</taxon>
        <taxon>Streptosporangiales</taxon>
        <taxon>Nocardiopsidaceae</taxon>
        <taxon>Nocardiopsis</taxon>
    </lineage>
</organism>
<dbReference type="EMBL" id="JAUUCC010000030">
    <property type="protein sequence ID" value="MEE2051507.1"/>
    <property type="molecule type" value="Genomic_DNA"/>
</dbReference>
<dbReference type="RefSeq" id="WP_330158627.1">
    <property type="nucleotide sequence ID" value="NZ_BAAAJA010000009.1"/>
</dbReference>
<proteinExistence type="predicted"/>
<feature type="domain" description="NADP-dependent oxidoreductase" evidence="1">
    <location>
        <begin position="15"/>
        <end position="313"/>
    </location>
</feature>
<dbReference type="PANTHER" id="PTHR42686">
    <property type="entry name" value="GH17980P-RELATED"/>
    <property type="match status" value="1"/>
</dbReference>
<dbReference type="Proteomes" id="UP001348641">
    <property type="component" value="Unassembled WGS sequence"/>
</dbReference>